<reference evidence="5 6" key="1">
    <citation type="submission" date="2018-08" db="EMBL/GenBank/DDBJ databases">
        <title>Acidipila sp. 4G-K13, an acidobacterium isolated from forest soil.</title>
        <authorList>
            <person name="Gao Z.-H."/>
            <person name="Qiu L.-H."/>
        </authorList>
    </citation>
    <scope>NUCLEOTIDE SEQUENCE [LARGE SCALE GENOMIC DNA]</scope>
    <source>
        <strain evidence="5 6">4G-K13</strain>
    </source>
</reference>
<dbReference type="GO" id="GO:0005886">
    <property type="term" value="C:plasma membrane"/>
    <property type="evidence" value="ECO:0007669"/>
    <property type="project" value="UniProtKB-SubCell"/>
</dbReference>
<feature type="region of interest" description="Disordered" evidence="4">
    <location>
        <begin position="43"/>
        <end position="69"/>
    </location>
</feature>
<name>A0A372IMA5_9BACT</name>
<evidence type="ECO:0000313" key="5">
    <source>
        <dbReference type="EMBL" id="RFU16090.1"/>
    </source>
</evidence>
<evidence type="ECO:0000313" key="6">
    <source>
        <dbReference type="Proteomes" id="UP000264702"/>
    </source>
</evidence>
<dbReference type="InterPro" id="IPR010131">
    <property type="entry name" value="MdtP/NodT-like"/>
</dbReference>
<dbReference type="Pfam" id="PF02321">
    <property type="entry name" value="OEP"/>
    <property type="match status" value="2"/>
</dbReference>
<dbReference type="GO" id="GO:0015562">
    <property type="term" value="F:efflux transmembrane transporter activity"/>
    <property type="evidence" value="ECO:0007669"/>
    <property type="project" value="InterPro"/>
</dbReference>
<dbReference type="InterPro" id="IPR003423">
    <property type="entry name" value="OMP_efflux"/>
</dbReference>
<dbReference type="PANTHER" id="PTHR30203">
    <property type="entry name" value="OUTER MEMBRANE CATION EFFLUX PROTEIN"/>
    <property type="match status" value="1"/>
</dbReference>
<keyword evidence="2" id="KW-0564">Palmitate</keyword>
<keyword evidence="3" id="KW-0175">Coiled coil</keyword>
<sequence length="497" mass="54009">MRLFRPSHAEPREIRLPVVCAAALLCLSVAGCVAGPNYHQPAAPTAPEWKEAEVPPPNPPNGAWKPAQPSDQAVRGKWWEVYGDPQLNALEEKVAVSNETLKAAMEQYLQAREQVRVARAAYYPTLSAGPSISRTRESYNQPNTVRGTTNYQYNTFALEGQASWMPDLWGRVRRTVESARASAQASAADVANVELSLQSELATDYFEMRGLDAQKQLLDNSVTAYESYLQLTQIRFKGGVATESDVALADTQLQTTKAQDIDVSVARAQFEHAVATLTGQPASMFNLGPEPLSGTPPMIPDGLPSQLLERRPDIAAAERRVDAANAQIGIAVSAYYPTVQLGGTGGFESRNAGTWLQGPSALWSLGGSAVELLFDAGQRHALTQQARDAYEQQVANYRQSVLNAFQEVEDNLSSLRILSQESQAQVLAVNAARRSLSISTNRYKGGVTTYLEVLTAQTAQLSNERTQADIMTRQYAASVQLIAALGGGWDRSQLPTL</sequence>
<dbReference type="AlphaFoldDB" id="A0A372IMA5"/>
<feature type="coiled-coil region" evidence="3">
    <location>
        <begin position="87"/>
        <end position="121"/>
    </location>
</feature>
<dbReference type="Proteomes" id="UP000264702">
    <property type="component" value="Unassembled WGS sequence"/>
</dbReference>
<comment type="similarity">
    <text evidence="1 2">Belongs to the outer membrane factor (OMF) (TC 1.B.17) family.</text>
</comment>
<dbReference type="Gene3D" id="1.20.1600.10">
    <property type="entry name" value="Outer membrane efflux proteins (OEP)"/>
    <property type="match status" value="1"/>
</dbReference>
<gene>
    <name evidence="5" type="ORF">D0Y96_11750</name>
</gene>
<accession>A0A372IMA5</accession>
<keyword evidence="2" id="KW-0812">Transmembrane</keyword>
<dbReference type="RefSeq" id="WP_117300093.1">
    <property type="nucleotide sequence ID" value="NZ_QVQT02000004.1"/>
</dbReference>
<dbReference type="Gene3D" id="2.20.200.10">
    <property type="entry name" value="Outer membrane efflux proteins (OEP)"/>
    <property type="match status" value="1"/>
</dbReference>
<dbReference type="PANTHER" id="PTHR30203:SF33">
    <property type="entry name" value="BLR4455 PROTEIN"/>
    <property type="match status" value="1"/>
</dbReference>
<dbReference type="PROSITE" id="PS51257">
    <property type="entry name" value="PROKAR_LIPOPROTEIN"/>
    <property type="match status" value="1"/>
</dbReference>
<evidence type="ECO:0000256" key="1">
    <source>
        <dbReference type="ARBA" id="ARBA00007613"/>
    </source>
</evidence>
<dbReference type="OrthoDB" id="9770517at2"/>
<comment type="caution">
    <text evidence="5">The sequence shown here is derived from an EMBL/GenBank/DDBJ whole genome shotgun (WGS) entry which is preliminary data.</text>
</comment>
<keyword evidence="2" id="KW-1134">Transmembrane beta strand</keyword>
<keyword evidence="2" id="KW-0449">Lipoprotein</keyword>
<proteinExistence type="inferred from homology"/>
<dbReference type="SUPFAM" id="SSF56954">
    <property type="entry name" value="Outer membrane efflux proteins (OEP)"/>
    <property type="match status" value="1"/>
</dbReference>
<dbReference type="NCBIfam" id="TIGR01845">
    <property type="entry name" value="outer_NodT"/>
    <property type="match status" value="1"/>
</dbReference>
<comment type="subcellular location">
    <subcellularLocation>
        <location evidence="2">Cell membrane</location>
        <topology evidence="2">Lipid-anchor</topology>
    </subcellularLocation>
</comment>
<evidence type="ECO:0000256" key="2">
    <source>
        <dbReference type="RuleBase" id="RU362097"/>
    </source>
</evidence>
<dbReference type="EMBL" id="QVQT01000004">
    <property type="protein sequence ID" value="RFU16090.1"/>
    <property type="molecule type" value="Genomic_DNA"/>
</dbReference>
<keyword evidence="6" id="KW-1185">Reference proteome</keyword>
<evidence type="ECO:0000256" key="4">
    <source>
        <dbReference type="SAM" id="MobiDB-lite"/>
    </source>
</evidence>
<organism evidence="5 6">
    <name type="scientific">Paracidobacterium acidisoli</name>
    <dbReference type="NCBI Taxonomy" id="2303751"/>
    <lineage>
        <taxon>Bacteria</taxon>
        <taxon>Pseudomonadati</taxon>
        <taxon>Acidobacteriota</taxon>
        <taxon>Terriglobia</taxon>
        <taxon>Terriglobales</taxon>
        <taxon>Acidobacteriaceae</taxon>
        <taxon>Paracidobacterium</taxon>
    </lineage>
</organism>
<keyword evidence="2" id="KW-0472">Membrane</keyword>
<protein>
    <submittedName>
        <fullName evidence="5">Efflux transporter outer membrane subunit</fullName>
    </submittedName>
</protein>
<evidence type="ECO:0000256" key="3">
    <source>
        <dbReference type="SAM" id="Coils"/>
    </source>
</evidence>